<reference evidence="1" key="1">
    <citation type="submission" date="2023-04" db="EMBL/GenBank/DDBJ databases">
        <title>Phytophthora lilii NBRC 32176.</title>
        <authorList>
            <person name="Ichikawa N."/>
            <person name="Sato H."/>
            <person name="Tonouchi N."/>
        </authorList>
    </citation>
    <scope>NUCLEOTIDE SEQUENCE</scope>
    <source>
        <strain evidence="1">NBRC 32176</strain>
    </source>
</reference>
<dbReference type="Proteomes" id="UP001165083">
    <property type="component" value="Unassembled WGS sequence"/>
</dbReference>
<organism evidence="1 2">
    <name type="scientific">Phytophthora lilii</name>
    <dbReference type="NCBI Taxonomy" id="2077276"/>
    <lineage>
        <taxon>Eukaryota</taxon>
        <taxon>Sar</taxon>
        <taxon>Stramenopiles</taxon>
        <taxon>Oomycota</taxon>
        <taxon>Peronosporomycetes</taxon>
        <taxon>Peronosporales</taxon>
        <taxon>Peronosporaceae</taxon>
        <taxon>Phytophthora</taxon>
    </lineage>
</organism>
<protein>
    <submittedName>
        <fullName evidence="1">Unnamed protein product</fullName>
    </submittedName>
</protein>
<dbReference type="EMBL" id="BSXW01001388">
    <property type="protein sequence ID" value="GMF36369.1"/>
    <property type="molecule type" value="Genomic_DNA"/>
</dbReference>
<dbReference type="AlphaFoldDB" id="A0A9W7CN64"/>
<accession>A0A9W7CN64</accession>
<name>A0A9W7CN64_9STRA</name>
<evidence type="ECO:0000313" key="1">
    <source>
        <dbReference type="EMBL" id="GMF36369.1"/>
    </source>
</evidence>
<proteinExistence type="predicted"/>
<evidence type="ECO:0000313" key="2">
    <source>
        <dbReference type="Proteomes" id="UP001165083"/>
    </source>
</evidence>
<comment type="caution">
    <text evidence="1">The sequence shown here is derived from an EMBL/GenBank/DDBJ whole genome shotgun (WGS) entry which is preliminary data.</text>
</comment>
<keyword evidence="2" id="KW-1185">Reference proteome</keyword>
<gene>
    <name evidence="1" type="ORF">Plil01_001540200</name>
</gene>
<dbReference type="OrthoDB" id="145516at2759"/>
<sequence>MQEERTRIKLNKLDDEADELAIMIKTFKEWDGLDYLTIALSMYQAKATSTEFGAIYRMYLEYKKIGADKLLQQLKSGTMQDGSRHLPGRW</sequence>